<evidence type="ECO:0000313" key="2">
    <source>
        <dbReference type="Proteomes" id="UP001281410"/>
    </source>
</evidence>
<dbReference type="PANTHER" id="PTHR33116">
    <property type="entry name" value="REVERSE TRANSCRIPTASE ZINC-BINDING DOMAIN-CONTAINING PROTEIN-RELATED-RELATED"/>
    <property type="match status" value="1"/>
</dbReference>
<keyword evidence="2" id="KW-1185">Reference proteome</keyword>
<dbReference type="EMBL" id="JANJYJ010000007">
    <property type="protein sequence ID" value="KAK3199000.1"/>
    <property type="molecule type" value="Genomic_DNA"/>
</dbReference>
<accession>A0AAE0DZR3</accession>
<protein>
    <recommendedName>
        <fullName evidence="3">Reverse transcriptase domain-containing protein</fullName>
    </recommendedName>
</protein>
<dbReference type="Proteomes" id="UP001281410">
    <property type="component" value="Unassembled WGS sequence"/>
</dbReference>
<name>A0AAE0DZR3_9ROSI</name>
<organism evidence="1 2">
    <name type="scientific">Dipteronia sinensis</name>
    <dbReference type="NCBI Taxonomy" id="43782"/>
    <lineage>
        <taxon>Eukaryota</taxon>
        <taxon>Viridiplantae</taxon>
        <taxon>Streptophyta</taxon>
        <taxon>Embryophyta</taxon>
        <taxon>Tracheophyta</taxon>
        <taxon>Spermatophyta</taxon>
        <taxon>Magnoliopsida</taxon>
        <taxon>eudicotyledons</taxon>
        <taxon>Gunneridae</taxon>
        <taxon>Pentapetalae</taxon>
        <taxon>rosids</taxon>
        <taxon>malvids</taxon>
        <taxon>Sapindales</taxon>
        <taxon>Sapindaceae</taxon>
        <taxon>Hippocastanoideae</taxon>
        <taxon>Acereae</taxon>
        <taxon>Dipteronia</taxon>
    </lineage>
</organism>
<evidence type="ECO:0000313" key="1">
    <source>
        <dbReference type="EMBL" id="KAK3199000.1"/>
    </source>
</evidence>
<evidence type="ECO:0008006" key="3">
    <source>
        <dbReference type="Google" id="ProtNLM"/>
    </source>
</evidence>
<dbReference type="PANTHER" id="PTHR33116:SF86">
    <property type="entry name" value="REVERSE TRANSCRIPTASE DOMAIN-CONTAINING PROTEIN"/>
    <property type="match status" value="1"/>
</dbReference>
<comment type="caution">
    <text evidence="1">The sequence shown here is derived from an EMBL/GenBank/DDBJ whole genome shotgun (WGS) entry which is preliminary data.</text>
</comment>
<dbReference type="AlphaFoldDB" id="A0AAE0DZR3"/>
<gene>
    <name evidence="1" type="ORF">Dsin_022415</name>
</gene>
<proteinExistence type="predicted"/>
<sequence>MANRALNGFNYIRNGLNISHLFFTDDSLFFSKATDSDCATIRRILDVYVTASGQAINFDKSIVFVSRSIPLREGIRLASIIGVWLVRCHKRYLGLPSLNCRNKRQLFNVIKDRVLAKIKGWRSKILSIGGKEIFLKAVVQAIPTYTIGLFRLPEGLLGELHKHCNRFWWELQRRARRCIGASGLECELIK</sequence>
<reference evidence="1" key="1">
    <citation type="journal article" date="2023" name="Plant J.">
        <title>Genome sequences and population genomics provide insights into the demographic history, inbreeding, and mutation load of two 'living fossil' tree species of Dipteronia.</title>
        <authorList>
            <person name="Feng Y."/>
            <person name="Comes H.P."/>
            <person name="Chen J."/>
            <person name="Zhu S."/>
            <person name="Lu R."/>
            <person name="Zhang X."/>
            <person name="Li P."/>
            <person name="Qiu J."/>
            <person name="Olsen K.M."/>
            <person name="Qiu Y."/>
        </authorList>
    </citation>
    <scope>NUCLEOTIDE SEQUENCE</scope>
    <source>
        <strain evidence="1">NBL</strain>
    </source>
</reference>